<dbReference type="EMBL" id="CATOUU010001095">
    <property type="protein sequence ID" value="CAI9971721.1"/>
    <property type="molecule type" value="Genomic_DNA"/>
</dbReference>
<reference evidence="1" key="1">
    <citation type="submission" date="2023-06" db="EMBL/GenBank/DDBJ databases">
        <authorList>
            <person name="Kurt Z."/>
        </authorList>
    </citation>
    <scope>NUCLEOTIDE SEQUENCE</scope>
</reference>
<dbReference type="AlphaFoldDB" id="A0AA86RCZ1"/>
<dbReference type="SUPFAM" id="SSF46689">
    <property type="entry name" value="Homeodomain-like"/>
    <property type="match status" value="1"/>
</dbReference>
<evidence type="ECO:0000313" key="3">
    <source>
        <dbReference type="Proteomes" id="UP001642409"/>
    </source>
</evidence>
<dbReference type="EMBL" id="CAXDID020000136">
    <property type="protein sequence ID" value="CAL6037320.1"/>
    <property type="molecule type" value="Genomic_DNA"/>
</dbReference>
<name>A0AA86RCZ1_9EUKA</name>
<dbReference type="InterPro" id="IPR009057">
    <property type="entry name" value="Homeodomain-like_sf"/>
</dbReference>
<evidence type="ECO:0008006" key="4">
    <source>
        <dbReference type="Google" id="ProtNLM"/>
    </source>
</evidence>
<proteinExistence type="predicted"/>
<accession>A0AA86RCZ1</accession>
<dbReference type="Proteomes" id="UP001642409">
    <property type="component" value="Unassembled WGS sequence"/>
</dbReference>
<evidence type="ECO:0000313" key="1">
    <source>
        <dbReference type="EMBL" id="CAI9971721.1"/>
    </source>
</evidence>
<gene>
    <name evidence="2" type="ORF">HINF_LOCUS36833</name>
    <name evidence="1" type="ORF">HINF_LOCUS59366</name>
</gene>
<comment type="caution">
    <text evidence="1">The sequence shown here is derived from an EMBL/GenBank/DDBJ whole genome shotgun (WGS) entry which is preliminary data.</text>
</comment>
<keyword evidence="3" id="KW-1185">Reference proteome</keyword>
<reference evidence="2 3" key="2">
    <citation type="submission" date="2024-07" db="EMBL/GenBank/DDBJ databases">
        <authorList>
            <person name="Akdeniz Z."/>
        </authorList>
    </citation>
    <scope>NUCLEOTIDE SEQUENCE [LARGE SCALE GENOMIC DNA]</scope>
</reference>
<sequence>MSYHFWTSEEIDLMVTKIRRYNYNWDEFQALELPNLSVAQLKNKFYSNKDYKILASQKSVHHISNSPQTNIGTQTEPDQFNIYNEICKFMNNQNDQTK</sequence>
<protein>
    <recommendedName>
        <fullName evidence="4">Myb-like domain-containing protein</fullName>
    </recommendedName>
</protein>
<organism evidence="1">
    <name type="scientific">Hexamita inflata</name>
    <dbReference type="NCBI Taxonomy" id="28002"/>
    <lineage>
        <taxon>Eukaryota</taxon>
        <taxon>Metamonada</taxon>
        <taxon>Diplomonadida</taxon>
        <taxon>Hexamitidae</taxon>
        <taxon>Hexamitinae</taxon>
        <taxon>Hexamita</taxon>
    </lineage>
</organism>
<dbReference type="Gene3D" id="1.10.10.60">
    <property type="entry name" value="Homeodomain-like"/>
    <property type="match status" value="1"/>
</dbReference>
<evidence type="ECO:0000313" key="2">
    <source>
        <dbReference type="EMBL" id="CAL6037320.1"/>
    </source>
</evidence>